<feature type="transmembrane region" description="Helical" evidence="8">
    <location>
        <begin position="7"/>
        <end position="27"/>
    </location>
</feature>
<feature type="domain" description="Response regulatory" evidence="10">
    <location>
        <begin position="835"/>
        <end position="956"/>
    </location>
</feature>
<feature type="modified residue" description="4-aspartylphosphate" evidence="7">
    <location>
        <position position="752"/>
    </location>
</feature>
<keyword evidence="8" id="KW-0472">Membrane</keyword>
<dbReference type="InterPro" id="IPR003661">
    <property type="entry name" value="HisK_dim/P_dom"/>
</dbReference>
<evidence type="ECO:0000256" key="4">
    <source>
        <dbReference type="ARBA" id="ARBA00022679"/>
    </source>
</evidence>
<dbReference type="Proteomes" id="UP000515856">
    <property type="component" value="Chromosome"/>
</dbReference>
<keyword evidence="8" id="KW-0812">Transmembrane</keyword>
<evidence type="ECO:0000259" key="10">
    <source>
        <dbReference type="PROSITE" id="PS50110"/>
    </source>
</evidence>
<evidence type="ECO:0000313" key="12">
    <source>
        <dbReference type="Proteomes" id="UP000515856"/>
    </source>
</evidence>
<comment type="catalytic activity">
    <reaction evidence="1">
        <text>ATP + protein L-histidine = ADP + protein N-phospho-L-histidine.</text>
        <dbReference type="EC" id="2.7.13.3"/>
    </reaction>
</comment>
<dbReference type="InterPro" id="IPR036890">
    <property type="entry name" value="HATPase_C_sf"/>
</dbReference>
<keyword evidence="4" id="KW-0808">Transferase</keyword>
<dbReference type="Gene3D" id="3.40.50.2300">
    <property type="match status" value="2"/>
</dbReference>
<dbReference type="Gene3D" id="1.10.287.130">
    <property type="match status" value="1"/>
</dbReference>
<dbReference type="GO" id="GO:0000155">
    <property type="term" value="F:phosphorelay sensor kinase activity"/>
    <property type="evidence" value="ECO:0007669"/>
    <property type="project" value="InterPro"/>
</dbReference>
<feature type="modified residue" description="4-aspartylphosphate" evidence="7">
    <location>
        <position position="887"/>
    </location>
</feature>
<feature type="transmembrane region" description="Helical" evidence="8">
    <location>
        <begin position="275"/>
        <end position="299"/>
    </location>
</feature>
<proteinExistence type="predicted"/>
<dbReference type="RefSeq" id="WP_117454451.1">
    <property type="nucleotide sequence ID" value="NZ_CP060636.1"/>
</dbReference>
<evidence type="ECO:0000256" key="3">
    <source>
        <dbReference type="ARBA" id="ARBA00022553"/>
    </source>
</evidence>
<evidence type="ECO:0000256" key="7">
    <source>
        <dbReference type="PROSITE-ProRule" id="PRU00169"/>
    </source>
</evidence>
<dbReference type="CDD" id="cd17546">
    <property type="entry name" value="REC_hyHK_CKI1_RcsC-like"/>
    <property type="match status" value="1"/>
</dbReference>
<dbReference type="CDD" id="cd00156">
    <property type="entry name" value="REC"/>
    <property type="match status" value="1"/>
</dbReference>
<evidence type="ECO:0000259" key="9">
    <source>
        <dbReference type="PROSITE" id="PS50109"/>
    </source>
</evidence>
<dbReference type="FunFam" id="1.10.287.130:FF:000001">
    <property type="entry name" value="Two-component sensor histidine kinase"/>
    <property type="match status" value="1"/>
</dbReference>
<dbReference type="SMART" id="SM00387">
    <property type="entry name" value="HATPase_c"/>
    <property type="match status" value="1"/>
</dbReference>
<evidence type="ECO:0000256" key="1">
    <source>
        <dbReference type="ARBA" id="ARBA00000085"/>
    </source>
</evidence>
<feature type="domain" description="Response regulatory" evidence="10">
    <location>
        <begin position="698"/>
        <end position="818"/>
    </location>
</feature>
<dbReference type="PANTHER" id="PTHR45339:SF5">
    <property type="entry name" value="HISTIDINE KINASE"/>
    <property type="match status" value="1"/>
</dbReference>
<dbReference type="InterPro" id="IPR005467">
    <property type="entry name" value="His_kinase_dom"/>
</dbReference>
<dbReference type="PANTHER" id="PTHR45339">
    <property type="entry name" value="HYBRID SIGNAL TRANSDUCTION HISTIDINE KINASE J"/>
    <property type="match status" value="1"/>
</dbReference>
<protein>
    <recommendedName>
        <fullName evidence="2">histidine kinase</fullName>
        <ecNumber evidence="2">2.7.13.3</ecNumber>
    </recommendedName>
</protein>
<dbReference type="Pfam" id="PF00512">
    <property type="entry name" value="HisKA"/>
    <property type="match status" value="1"/>
</dbReference>
<dbReference type="CDD" id="cd00082">
    <property type="entry name" value="HisKA"/>
    <property type="match status" value="1"/>
</dbReference>
<evidence type="ECO:0000313" key="11">
    <source>
        <dbReference type="EMBL" id="QNM10720.1"/>
    </source>
</evidence>
<dbReference type="KEGG" id="ehn:H9Q80_10485"/>
<keyword evidence="6" id="KW-0902">Two-component regulatory system</keyword>
<dbReference type="AlphaFoldDB" id="A0A7G9GIT8"/>
<dbReference type="SUPFAM" id="SSF55874">
    <property type="entry name" value="ATPase domain of HSP90 chaperone/DNA topoisomerase II/histidine kinase"/>
    <property type="match status" value="1"/>
</dbReference>
<sequence length="970" mass="110958">MKKNRRIVFIAIISFTIVIILMGFTIINIKDKMDNNAIDLTQNLLDNMSDKIATYHEKDEDFIKQNSTKFKNLNHAEIVHELNTIVEHHDYLNAIYLKDGVGVDANGKSITYEQLPYHDFKTDEQAISPAINGPYGVWEMVYQMPCDDQAMLYVEIPFSHYSQGNDLTFYNKYGFAALIDASSKKIVLTSKTPNVIWNYMQDANELLSEVGFDEDTQKKIYENINNDESIIIKGNVQGEEVYLSLRAVEANAQWYLCGIIPVDVIQQESGLVLKMLVYVFIWMIVSLMIVLFLIGHEIYHNIKKEKKRYEKSQLENAIYTAIAEASDQFICLYDKTEGTLEKSFYNHAVLLGLEQDILMKQPMVFHELLDSFSPDLSKRIKRKEIIETCSYETNRINPMTHEKQYLRLIVKNISIVGKDKYIFFIADISHDIMVQESLKMAALDAKQANQAKSDFLSKMSHEIRTPMNAIMGMSELALHNLDHPDKLKDYLRKITQSSTHLLGLINDILDLSKIESGKMALYEEKFILSDCISEVYNIISLQAENKHQSFHISSQNVIHDALYGDMLKLKQILINLLNNAVKYTPEQGHIDLIITEKQHTNEHLLQYEFQIIDDGIGMSKEFLNRIGQPFEQEKNQFYGKESGTGLGLSIVKNIVSIMGGVIDIKSELQQGTTICVQLAFKESENDFYKEKDQLAGMRVFLVDDDPFILNDVSVILNEFGIEVDTSLLGIEAFHQIEDAHHSEHPYDIIIIDWKLPDIDGVQLAQLIRERIGSKIPIVFITAYDYSEIEEKAYAVGVNDFIEKPLFKSRLYYALIANKAQDMKKDYDDALLKDKHILLVEDNELNLEIAKELLEMKQVRVDVAHNGQEAVDIFNSQPPFTYDVILMDIQMPVMNGYEATSMIRQSKREDAICVPIIAMSANTYADDIQTCLNKGMNAHIAKPISLDGISKTIISLWNQTKDTSNEEGRKS</sequence>
<dbReference type="SUPFAM" id="SSF47384">
    <property type="entry name" value="Homodimeric domain of signal transducing histidine kinase"/>
    <property type="match status" value="1"/>
</dbReference>
<dbReference type="PROSITE" id="PS50109">
    <property type="entry name" value="HIS_KIN"/>
    <property type="match status" value="1"/>
</dbReference>
<organism evidence="11 12">
    <name type="scientific">[Eubacterium] hominis</name>
    <dbReference type="NCBI Taxonomy" id="2764325"/>
    <lineage>
        <taxon>Bacteria</taxon>
        <taxon>Bacillati</taxon>
        <taxon>Bacillota</taxon>
        <taxon>Erysipelotrichia</taxon>
        <taxon>Erysipelotrichales</taxon>
        <taxon>Erysipelotrichaceae</taxon>
        <taxon>Amedibacillus</taxon>
    </lineage>
</organism>
<name>A0A7G9GIT8_9FIRM</name>
<evidence type="ECO:0000256" key="5">
    <source>
        <dbReference type="ARBA" id="ARBA00022777"/>
    </source>
</evidence>
<dbReference type="PRINTS" id="PR00344">
    <property type="entry name" value="BCTRLSENSOR"/>
</dbReference>
<dbReference type="Gene3D" id="3.30.565.10">
    <property type="entry name" value="Histidine kinase-like ATPase, C-terminal domain"/>
    <property type="match status" value="1"/>
</dbReference>
<gene>
    <name evidence="11" type="ORF">H9Q80_10485</name>
</gene>
<dbReference type="Pfam" id="PF02518">
    <property type="entry name" value="HATPase_c"/>
    <property type="match status" value="1"/>
</dbReference>
<dbReference type="InterPro" id="IPR001789">
    <property type="entry name" value="Sig_transdc_resp-reg_receiver"/>
</dbReference>
<dbReference type="EMBL" id="CP060636">
    <property type="protein sequence ID" value="QNM10720.1"/>
    <property type="molecule type" value="Genomic_DNA"/>
</dbReference>
<dbReference type="InterPro" id="IPR003594">
    <property type="entry name" value="HATPase_dom"/>
</dbReference>
<keyword evidence="12" id="KW-1185">Reference proteome</keyword>
<dbReference type="InterPro" id="IPR011006">
    <property type="entry name" value="CheY-like_superfamily"/>
</dbReference>
<accession>A0A7G9GIT8</accession>
<dbReference type="Pfam" id="PF00072">
    <property type="entry name" value="Response_reg"/>
    <property type="match status" value="2"/>
</dbReference>
<dbReference type="InterPro" id="IPR036097">
    <property type="entry name" value="HisK_dim/P_sf"/>
</dbReference>
<dbReference type="SUPFAM" id="SSF52172">
    <property type="entry name" value="CheY-like"/>
    <property type="match status" value="2"/>
</dbReference>
<feature type="domain" description="Histidine kinase" evidence="9">
    <location>
        <begin position="458"/>
        <end position="682"/>
    </location>
</feature>
<dbReference type="SMART" id="SM00448">
    <property type="entry name" value="REC"/>
    <property type="match status" value="2"/>
</dbReference>
<evidence type="ECO:0000256" key="2">
    <source>
        <dbReference type="ARBA" id="ARBA00012438"/>
    </source>
</evidence>
<keyword evidence="3 7" id="KW-0597">Phosphoprotein</keyword>
<keyword evidence="5" id="KW-0418">Kinase</keyword>
<dbReference type="InterPro" id="IPR004358">
    <property type="entry name" value="Sig_transdc_His_kin-like_C"/>
</dbReference>
<keyword evidence="8" id="KW-1133">Transmembrane helix</keyword>
<dbReference type="SMART" id="SM00388">
    <property type="entry name" value="HisKA"/>
    <property type="match status" value="1"/>
</dbReference>
<evidence type="ECO:0000256" key="6">
    <source>
        <dbReference type="ARBA" id="ARBA00023012"/>
    </source>
</evidence>
<dbReference type="EC" id="2.7.13.3" evidence="2"/>
<reference evidence="11 12" key="1">
    <citation type="submission" date="2020-08" db="EMBL/GenBank/DDBJ databases">
        <authorList>
            <person name="Liu C."/>
            <person name="Sun Q."/>
        </authorList>
    </citation>
    <scope>NUCLEOTIDE SEQUENCE [LARGE SCALE GENOMIC DNA]</scope>
    <source>
        <strain evidence="11 12">NSJ-61</strain>
    </source>
</reference>
<dbReference type="PROSITE" id="PS50110">
    <property type="entry name" value="RESPONSE_REGULATORY"/>
    <property type="match status" value="2"/>
</dbReference>
<evidence type="ECO:0000256" key="8">
    <source>
        <dbReference type="SAM" id="Phobius"/>
    </source>
</evidence>